<reference evidence="1" key="1">
    <citation type="submission" date="2024-05" db="EMBL/GenBank/DDBJ databases">
        <authorList>
            <person name="Yu L."/>
        </authorList>
    </citation>
    <scope>NUCLEOTIDE SEQUENCE</scope>
    <source>
        <strain evidence="1">G08B096</strain>
    </source>
</reference>
<sequence>MASAELIARLTSYVKSGAAQVSTTDQEFIEASLTEAEALVVAYVGAATVPQAVLDRATIEVGSELFNRRAAPNGISQFAGPDGSAIRVARDPMVGAYPILQPYLPLGFA</sequence>
<evidence type="ECO:0008006" key="2">
    <source>
        <dbReference type="Google" id="ProtNLM"/>
    </source>
</evidence>
<dbReference type="RefSeq" id="WP_350348018.1">
    <property type="nucleotide sequence ID" value="NZ_CP158374.1"/>
</dbReference>
<protein>
    <recommendedName>
        <fullName evidence="2">Head-to-tail adaptor</fullName>
    </recommendedName>
</protein>
<name>A0AAU7W8G1_9MICO</name>
<organism evidence="1">
    <name type="scientific">Agromyces sp. G08B096</name>
    <dbReference type="NCBI Taxonomy" id="3156399"/>
    <lineage>
        <taxon>Bacteria</taxon>
        <taxon>Bacillati</taxon>
        <taxon>Actinomycetota</taxon>
        <taxon>Actinomycetes</taxon>
        <taxon>Micrococcales</taxon>
        <taxon>Microbacteriaceae</taxon>
        <taxon>Agromyces</taxon>
    </lineage>
</organism>
<accession>A0AAU7W8G1</accession>
<dbReference type="AlphaFoldDB" id="A0AAU7W8G1"/>
<proteinExistence type="predicted"/>
<dbReference type="EMBL" id="CP158374">
    <property type="protein sequence ID" value="XBX81997.1"/>
    <property type="molecule type" value="Genomic_DNA"/>
</dbReference>
<evidence type="ECO:0000313" key="1">
    <source>
        <dbReference type="EMBL" id="XBX81997.1"/>
    </source>
</evidence>
<gene>
    <name evidence="1" type="ORF">ABIQ69_15470</name>
</gene>